<evidence type="ECO:0008006" key="4">
    <source>
        <dbReference type="Google" id="ProtNLM"/>
    </source>
</evidence>
<feature type="compositionally biased region" description="Basic residues" evidence="1">
    <location>
        <begin position="1"/>
        <end position="13"/>
    </location>
</feature>
<dbReference type="Proteomes" id="UP000193335">
    <property type="component" value="Unassembled WGS sequence"/>
</dbReference>
<sequence>MKQSAKRLARRRTNSTTKAPRCPRPRTCQCWGLCSMPDPTRDKHVTRTGEEYADAFQRLLPLGQAWPRGEDSVLMRVVRGLTRIWGDFEIRASKLLDMESDPRHTIELLPDWERNWGLPDPCYAEPQSIAERQLALVMRMTLEGGQSRQFFIDVAAMLGYTITITEYRPFFIAMDGCGDCRTIGALPPDPVRNQWGQPIPAPPGDHNVSDGELSAWPNYGLGPLEVRYYWTVHVHMAKLTWFRVTSGQTGVDPHLRIGLADDLECLLNRWKPAHTQIIFDYTNLHPGDPMEGTP</sequence>
<name>A0A1Y2JLX0_BRAJP</name>
<accession>A0A1Y2JLX0</accession>
<feature type="region of interest" description="Disordered" evidence="1">
    <location>
        <begin position="1"/>
        <end position="23"/>
    </location>
</feature>
<dbReference type="InterPro" id="IPR018755">
    <property type="entry name" value="Phage_Mu_Gp48"/>
</dbReference>
<dbReference type="AlphaFoldDB" id="A0A1Y2JLX0"/>
<reference evidence="2 3" key="1">
    <citation type="submission" date="2017-03" db="EMBL/GenBank/DDBJ databases">
        <title>Whole genome sequences of fourteen strains of Bradyrhizobium canariense and one strain of Bradyrhizobium japonicum isolated from Lupinus (Papilionoideae: Genisteae) species in Algeria.</title>
        <authorList>
            <person name="Crovadore J."/>
            <person name="Chekireb D."/>
            <person name="Brachmann A."/>
            <person name="Chablais R."/>
            <person name="Cochard B."/>
            <person name="Lefort F."/>
        </authorList>
    </citation>
    <scope>NUCLEOTIDE SEQUENCE [LARGE SCALE GENOMIC DNA]</scope>
    <source>
        <strain evidence="2 3">UBMA197</strain>
    </source>
</reference>
<organism evidence="2 3">
    <name type="scientific">Bradyrhizobium japonicum</name>
    <dbReference type="NCBI Taxonomy" id="375"/>
    <lineage>
        <taxon>Bacteria</taxon>
        <taxon>Pseudomonadati</taxon>
        <taxon>Pseudomonadota</taxon>
        <taxon>Alphaproteobacteria</taxon>
        <taxon>Hyphomicrobiales</taxon>
        <taxon>Nitrobacteraceae</taxon>
        <taxon>Bradyrhizobium</taxon>
    </lineage>
</organism>
<comment type="caution">
    <text evidence="2">The sequence shown here is derived from an EMBL/GenBank/DDBJ whole genome shotgun (WGS) entry which is preliminary data.</text>
</comment>
<dbReference type="Pfam" id="PF10076">
    <property type="entry name" value="Phage_Mu_Gp48"/>
    <property type="match status" value="1"/>
</dbReference>
<evidence type="ECO:0000313" key="3">
    <source>
        <dbReference type="Proteomes" id="UP000193335"/>
    </source>
</evidence>
<protein>
    <recommendedName>
        <fullName evidence="4">Phage tail protein</fullName>
    </recommendedName>
</protein>
<evidence type="ECO:0000313" key="2">
    <source>
        <dbReference type="EMBL" id="OSJ31544.1"/>
    </source>
</evidence>
<evidence type="ECO:0000256" key="1">
    <source>
        <dbReference type="SAM" id="MobiDB-lite"/>
    </source>
</evidence>
<gene>
    <name evidence="2" type="ORF">BSZ19_21915</name>
</gene>
<proteinExistence type="predicted"/>
<dbReference type="EMBL" id="NAFL01000255">
    <property type="protein sequence ID" value="OSJ31544.1"/>
    <property type="molecule type" value="Genomic_DNA"/>
</dbReference>